<dbReference type="InterPro" id="IPR041581">
    <property type="entry name" value="Glyoxalase_6"/>
</dbReference>
<evidence type="ECO:0000259" key="1">
    <source>
        <dbReference type="Pfam" id="PF18029"/>
    </source>
</evidence>
<sequence length="185" mass="19383">MVPKAAKNRVHLDLASTSPEHQAALVERALGLGARRRDLGQGDVPWVVLADPEGNEFCVLEPRAVYAGSGAVAAIVVDSGEPARLAGFWSVLVGWPVYSAEEVIVGLRAPSGRGPRLEFLRSAEDKVGKNRLHLDVAPAAGEDHAAAVAQVIAAGAVRADIGQGDTPWAVLADPEGNEFCVLTPR</sequence>
<evidence type="ECO:0000313" key="2">
    <source>
        <dbReference type="EMBL" id="SEP33328.1"/>
    </source>
</evidence>
<dbReference type="EMBL" id="FOEF01000006">
    <property type="protein sequence ID" value="SEP33328.1"/>
    <property type="molecule type" value="Genomic_DNA"/>
</dbReference>
<evidence type="ECO:0000313" key="3">
    <source>
        <dbReference type="Proteomes" id="UP000198582"/>
    </source>
</evidence>
<dbReference type="STRING" id="394193.SAMN04489732_106121"/>
<proteinExistence type="predicted"/>
<protein>
    <recommendedName>
        <fullName evidence="1">Glyoxalase-like domain-containing protein</fullName>
    </recommendedName>
</protein>
<dbReference type="SUPFAM" id="SSF54593">
    <property type="entry name" value="Glyoxalase/Bleomycin resistance protein/Dihydroxybiphenyl dioxygenase"/>
    <property type="match status" value="2"/>
</dbReference>
<organism evidence="2 3">
    <name type="scientific">Amycolatopsis saalfeldensis</name>
    <dbReference type="NCBI Taxonomy" id="394193"/>
    <lineage>
        <taxon>Bacteria</taxon>
        <taxon>Bacillati</taxon>
        <taxon>Actinomycetota</taxon>
        <taxon>Actinomycetes</taxon>
        <taxon>Pseudonocardiales</taxon>
        <taxon>Pseudonocardiaceae</taxon>
        <taxon>Amycolatopsis</taxon>
    </lineage>
</organism>
<feature type="domain" description="Glyoxalase-like" evidence="1">
    <location>
        <begin position="2"/>
        <end position="60"/>
    </location>
</feature>
<keyword evidence="3" id="KW-1185">Reference proteome</keyword>
<feature type="domain" description="Glyoxalase-like" evidence="1">
    <location>
        <begin position="75"/>
        <end position="182"/>
    </location>
</feature>
<accession>A0A1H8X1V8</accession>
<gene>
    <name evidence="2" type="ORF">SAMN04489732_106121</name>
</gene>
<dbReference type="Pfam" id="PF18029">
    <property type="entry name" value="Glyoxalase_6"/>
    <property type="match status" value="2"/>
</dbReference>
<reference evidence="3" key="1">
    <citation type="submission" date="2016-10" db="EMBL/GenBank/DDBJ databases">
        <authorList>
            <person name="Varghese N."/>
            <person name="Submissions S."/>
        </authorList>
    </citation>
    <scope>NUCLEOTIDE SEQUENCE [LARGE SCALE GENOMIC DNA]</scope>
    <source>
        <strain evidence="3">DSM 44993</strain>
    </source>
</reference>
<dbReference type="Proteomes" id="UP000198582">
    <property type="component" value="Unassembled WGS sequence"/>
</dbReference>
<dbReference type="AlphaFoldDB" id="A0A1H8X1V8"/>
<dbReference type="PANTHER" id="PTHR35908">
    <property type="entry name" value="HYPOTHETICAL FUSION PROTEIN"/>
    <property type="match status" value="1"/>
</dbReference>
<dbReference type="InterPro" id="IPR029068">
    <property type="entry name" value="Glyas_Bleomycin-R_OHBP_Dase"/>
</dbReference>
<name>A0A1H8X1V8_9PSEU</name>
<dbReference type="PANTHER" id="PTHR35908:SF1">
    <property type="entry name" value="CONSERVED PROTEIN"/>
    <property type="match status" value="1"/>
</dbReference>
<dbReference type="Gene3D" id="3.10.180.10">
    <property type="entry name" value="2,3-Dihydroxybiphenyl 1,2-Dioxygenase, domain 1"/>
    <property type="match status" value="2"/>
</dbReference>